<sequence>MDNTDDTIRRFFALDAAGDLDGLIALFADDATVVDEAQTHRGTDSIRAWRADVASKFTYTTEILAITNGGPGRFLVEGRITGDFPGGVADLKWDFALADGRIRRLMIAP</sequence>
<evidence type="ECO:0000313" key="3">
    <source>
        <dbReference type="Proteomes" id="UP001147700"/>
    </source>
</evidence>
<dbReference type="InterPro" id="IPR037401">
    <property type="entry name" value="SnoaL-like"/>
</dbReference>
<proteinExistence type="predicted"/>
<evidence type="ECO:0000313" key="2">
    <source>
        <dbReference type="EMBL" id="MDA0140668.1"/>
    </source>
</evidence>
<keyword evidence="3" id="KW-1185">Reference proteome</keyword>
<dbReference type="EMBL" id="JAPCID010000043">
    <property type="protein sequence ID" value="MDA0140668.1"/>
    <property type="molecule type" value="Genomic_DNA"/>
</dbReference>
<feature type="domain" description="SnoaL-like" evidence="1">
    <location>
        <begin position="8"/>
        <end position="103"/>
    </location>
</feature>
<dbReference type="Pfam" id="PF12680">
    <property type="entry name" value="SnoaL_2"/>
    <property type="match status" value="1"/>
</dbReference>
<evidence type="ECO:0000259" key="1">
    <source>
        <dbReference type="Pfam" id="PF12680"/>
    </source>
</evidence>
<dbReference type="Gene3D" id="3.10.450.50">
    <property type="match status" value="1"/>
</dbReference>
<name>A0ABT4RQG9_9ACTN</name>
<dbReference type="Proteomes" id="UP001147700">
    <property type="component" value="Unassembled WGS sequence"/>
</dbReference>
<gene>
    <name evidence="2" type="ORF">OJ962_24435</name>
</gene>
<protein>
    <submittedName>
        <fullName evidence="2">Nuclear transport factor 2 family protein</fullName>
    </submittedName>
</protein>
<reference evidence="2" key="1">
    <citation type="submission" date="2022-10" db="EMBL/GenBank/DDBJ databases">
        <title>The WGS of Solirubrobacter sp. CPCC 204708.</title>
        <authorList>
            <person name="Jiang Z."/>
        </authorList>
    </citation>
    <scope>NUCLEOTIDE SEQUENCE</scope>
    <source>
        <strain evidence="2">CPCC 204708</strain>
    </source>
</reference>
<dbReference type="InterPro" id="IPR032710">
    <property type="entry name" value="NTF2-like_dom_sf"/>
</dbReference>
<organism evidence="2 3">
    <name type="scientific">Solirubrobacter deserti</name>
    <dbReference type="NCBI Taxonomy" id="2282478"/>
    <lineage>
        <taxon>Bacteria</taxon>
        <taxon>Bacillati</taxon>
        <taxon>Actinomycetota</taxon>
        <taxon>Thermoleophilia</taxon>
        <taxon>Solirubrobacterales</taxon>
        <taxon>Solirubrobacteraceae</taxon>
        <taxon>Solirubrobacter</taxon>
    </lineage>
</organism>
<dbReference type="SUPFAM" id="SSF54427">
    <property type="entry name" value="NTF2-like"/>
    <property type="match status" value="1"/>
</dbReference>
<accession>A0ABT4RQG9</accession>
<dbReference type="RefSeq" id="WP_202958255.1">
    <property type="nucleotide sequence ID" value="NZ_JAPCID010000043.1"/>
</dbReference>
<comment type="caution">
    <text evidence="2">The sequence shown here is derived from an EMBL/GenBank/DDBJ whole genome shotgun (WGS) entry which is preliminary data.</text>
</comment>